<dbReference type="InterPro" id="IPR043128">
    <property type="entry name" value="Rev_trsase/Diguanyl_cyclase"/>
</dbReference>
<dbReference type="InterPro" id="IPR000160">
    <property type="entry name" value="GGDEF_dom"/>
</dbReference>
<evidence type="ECO:0000313" key="3">
    <source>
        <dbReference type="EMBL" id="MEB5477909.1"/>
    </source>
</evidence>
<dbReference type="Gene3D" id="6.10.340.10">
    <property type="match status" value="1"/>
</dbReference>
<dbReference type="InterPro" id="IPR033417">
    <property type="entry name" value="CHASE8"/>
</dbReference>
<accession>A0ABU6DVM3</accession>
<keyword evidence="1" id="KW-0812">Transmembrane</keyword>
<organism evidence="3 4">
    <name type="scientific">Acinetobacter pollinis</name>
    <dbReference type="NCBI Taxonomy" id="2605270"/>
    <lineage>
        <taxon>Bacteria</taxon>
        <taxon>Pseudomonadati</taxon>
        <taxon>Pseudomonadota</taxon>
        <taxon>Gammaproteobacteria</taxon>
        <taxon>Moraxellales</taxon>
        <taxon>Moraxellaceae</taxon>
        <taxon>Acinetobacter</taxon>
    </lineage>
</organism>
<dbReference type="CDD" id="cd01949">
    <property type="entry name" value="GGDEF"/>
    <property type="match status" value="1"/>
</dbReference>
<evidence type="ECO:0000313" key="4">
    <source>
        <dbReference type="Proteomes" id="UP001339883"/>
    </source>
</evidence>
<evidence type="ECO:0000256" key="1">
    <source>
        <dbReference type="SAM" id="Phobius"/>
    </source>
</evidence>
<name>A0ABU6DVM3_9GAMM</name>
<proteinExistence type="predicted"/>
<feature type="domain" description="GGDEF" evidence="2">
    <location>
        <begin position="271"/>
        <end position="402"/>
    </location>
</feature>
<dbReference type="PANTHER" id="PTHR46663:SF2">
    <property type="entry name" value="GGDEF DOMAIN-CONTAINING PROTEIN"/>
    <property type="match status" value="1"/>
</dbReference>
<reference evidence="3 4" key="1">
    <citation type="submission" date="2019-08" db="EMBL/GenBank/DDBJ databases">
        <title>Five species of Acinetobacter isolated from floral nectar and animal pollinators.</title>
        <authorList>
            <person name="Hendry T.A."/>
        </authorList>
    </citation>
    <scope>NUCLEOTIDE SEQUENCE [LARGE SCALE GENOMIC DNA]</scope>
    <source>
        <strain evidence="3 4">MD18.27</strain>
    </source>
</reference>
<keyword evidence="1" id="KW-1133">Transmembrane helix</keyword>
<dbReference type="InterPro" id="IPR029787">
    <property type="entry name" value="Nucleotide_cyclase"/>
</dbReference>
<feature type="transmembrane region" description="Helical" evidence="1">
    <location>
        <begin position="17"/>
        <end position="39"/>
    </location>
</feature>
<dbReference type="InterPro" id="IPR052163">
    <property type="entry name" value="DGC-Regulatory_Protein"/>
</dbReference>
<dbReference type="EMBL" id="VTDN01000021">
    <property type="protein sequence ID" value="MEB5477909.1"/>
    <property type="molecule type" value="Genomic_DNA"/>
</dbReference>
<dbReference type="RefSeq" id="WP_325776309.1">
    <property type="nucleotide sequence ID" value="NZ_VTDN01000021.1"/>
</dbReference>
<dbReference type="NCBIfam" id="TIGR00254">
    <property type="entry name" value="GGDEF"/>
    <property type="match status" value="1"/>
</dbReference>
<gene>
    <name evidence="3" type="ORF">I2F25_12825</name>
</gene>
<dbReference type="SUPFAM" id="SSF55073">
    <property type="entry name" value="Nucleotide cyclase"/>
    <property type="match status" value="1"/>
</dbReference>
<feature type="transmembrane region" description="Helical" evidence="1">
    <location>
        <begin position="148"/>
        <end position="170"/>
    </location>
</feature>
<keyword evidence="1" id="KW-0472">Membrane</keyword>
<keyword evidence="4" id="KW-1185">Reference proteome</keyword>
<sequence>MSHKTASLKQLFHRSQICVITFILVIGTFTFIAISTFTMNTYVQQNLSLLGHTLSERLQPAILFKDSLMLRQVTKEYTEGHSIRIIYVFDEKNNLLESNASNPKHFSEVEQIFNKWFLSDPSSFPIYHQNKVIGKIQIYGSSEKALDFLFTIFIGILICMLLMALTLWISTKLTYKFIIRSITPLTQIAQLVSTQKAYNLRFPNTSIRELQDLNSTFNELLSEIEVSHTQLKDENKQLSLEAKHDPLTKLPNRAYFHQRLLNIFNSPYHRSNSALFFIDNNNFKEINDKYGHLAGDNVLIEMSNRLKNRLRDSDFIARLGGDEFAIILKSVPPQYIDKISQDLLQTSDLPLIFNGEQIYFSFSVGISLSLYASSPEDWINRADQAMYKAKSLHVNKSLSISL</sequence>
<dbReference type="PROSITE" id="PS50887">
    <property type="entry name" value="GGDEF"/>
    <property type="match status" value="1"/>
</dbReference>
<comment type="caution">
    <text evidence="3">The sequence shown here is derived from an EMBL/GenBank/DDBJ whole genome shotgun (WGS) entry which is preliminary data.</text>
</comment>
<evidence type="ECO:0000259" key="2">
    <source>
        <dbReference type="PROSITE" id="PS50887"/>
    </source>
</evidence>
<dbReference type="SMART" id="SM00267">
    <property type="entry name" value="GGDEF"/>
    <property type="match status" value="1"/>
</dbReference>
<dbReference type="Pfam" id="PF17152">
    <property type="entry name" value="CHASE8"/>
    <property type="match status" value="1"/>
</dbReference>
<dbReference type="Proteomes" id="UP001339883">
    <property type="component" value="Unassembled WGS sequence"/>
</dbReference>
<dbReference type="Pfam" id="PF00990">
    <property type="entry name" value="GGDEF"/>
    <property type="match status" value="1"/>
</dbReference>
<protein>
    <submittedName>
        <fullName evidence="3">Diguanylate cyclase</fullName>
    </submittedName>
</protein>
<dbReference type="PANTHER" id="PTHR46663">
    <property type="entry name" value="DIGUANYLATE CYCLASE DGCT-RELATED"/>
    <property type="match status" value="1"/>
</dbReference>
<dbReference type="Gene3D" id="3.30.70.270">
    <property type="match status" value="1"/>
</dbReference>